<evidence type="ECO:0000313" key="2">
    <source>
        <dbReference type="Proteomes" id="UP000187203"/>
    </source>
</evidence>
<evidence type="ECO:0000313" key="1">
    <source>
        <dbReference type="EMBL" id="OMP13812.1"/>
    </source>
</evidence>
<comment type="caution">
    <text evidence="1">The sequence shown here is derived from an EMBL/GenBank/DDBJ whole genome shotgun (WGS) entry which is preliminary data.</text>
</comment>
<protein>
    <submittedName>
        <fullName evidence="1">Uncharacterized protein</fullName>
    </submittedName>
</protein>
<gene>
    <name evidence="1" type="ORF">COLO4_00899</name>
</gene>
<reference evidence="2" key="1">
    <citation type="submission" date="2013-09" db="EMBL/GenBank/DDBJ databases">
        <title>Corchorus olitorius genome sequencing.</title>
        <authorList>
            <person name="Alam M."/>
            <person name="Haque M.S."/>
            <person name="Islam M.S."/>
            <person name="Emdad E.M."/>
            <person name="Islam M.M."/>
            <person name="Ahmed B."/>
            <person name="Halim A."/>
            <person name="Hossen Q.M.M."/>
            <person name="Hossain M.Z."/>
            <person name="Ahmed R."/>
            <person name="Khan M.M."/>
            <person name="Islam R."/>
            <person name="Rashid M.M."/>
            <person name="Khan S.A."/>
            <person name="Rahman M.S."/>
            <person name="Alam M."/>
            <person name="Yahiya A.S."/>
            <person name="Khan M.S."/>
            <person name="Azam M.S."/>
            <person name="Haque T."/>
            <person name="Lashkar M.Z.H."/>
            <person name="Akhand A.I."/>
            <person name="Morshed G."/>
            <person name="Roy S."/>
            <person name="Uddin K.S."/>
            <person name="Rabeya T."/>
            <person name="Hossain A.S."/>
            <person name="Chowdhury A."/>
            <person name="Snigdha A.R."/>
            <person name="Mortoza M.S."/>
            <person name="Matin S.A."/>
            <person name="Hoque S.M.E."/>
            <person name="Islam M.K."/>
            <person name="Roy D.K."/>
            <person name="Haider R."/>
            <person name="Moosa M.M."/>
            <person name="Elias S.M."/>
            <person name="Hasan A.M."/>
            <person name="Jahan S."/>
            <person name="Shafiuddin M."/>
            <person name="Mahmood N."/>
            <person name="Shommy N.S."/>
        </authorList>
    </citation>
    <scope>NUCLEOTIDE SEQUENCE [LARGE SCALE GENOMIC DNA]</scope>
    <source>
        <strain evidence="2">cv. O-4</strain>
    </source>
</reference>
<feature type="non-terminal residue" evidence="1">
    <location>
        <position position="207"/>
    </location>
</feature>
<proteinExistence type="predicted"/>
<organism evidence="1 2">
    <name type="scientific">Corchorus olitorius</name>
    <dbReference type="NCBI Taxonomy" id="93759"/>
    <lineage>
        <taxon>Eukaryota</taxon>
        <taxon>Viridiplantae</taxon>
        <taxon>Streptophyta</taxon>
        <taxon>Embryophyta</taxon>
        <taxon>Tracheophyta</taxon>
        <taxon>Spermatophyta</taxon>
        <taxon>Magnoliopsida</taxon>
        <taxon>eudicotyledons</taxon>
        <taxon>Gunneridae</taxon>
        <taxon>Pentapetalae</taxon>
        <taxon>rosids</taxon>
        <taxon>malvids</taxon>
        <taxon>Malvales</taxon>
        <taxon>Malvaceae</taxon>
        <taxon>Grewioideae</taxon>
        <taxon>Apeibeae</taxon>
        <taxon>Corchorus</taxon>
    </lineage>
</organism>
<sequence length="207" mass="22816">MIALSCCEIRRSSSATRASSVADRLSDTTTVPLSTWLASSPMMSFARSRSESDLATRLCSTMLSSRLTSSATEAPCAADWFSSILAPVLLGAQLLRVFGVLQHFRQQIFQLVVTGHLVAQVSQLGARFEQLAQRLDLLDNGFGAEVFKRTELQVDAKAATVFRQRVRHLERRARLHALHHFVKVVAVDVDELAVAQLGLLHFGLARQ</sequence>
<dbReference type="Proteomes" id="UP000187203">
    <property type="component" value="Unassembled WGS sequence"/>
</dbReference>
<dbReference type="AlphaFoldDB" id="A0A1R3L389"/>
<name>A0A1R3L389_9ROSI</name>
<keyword evidence="2" id="KW-1185">Reference proteome</keyword>
<accession>A0A1R3L389</accession>
<dbReference type="EMBL" id="AWUE01003186">
    <property type="protein sequence ID" value="OMP13812.1"/>
    <property type="molecule type" value="Genomic_DNA"/>
</dbReference>